<dbReference type="InterPro" id="IPR025246">
    <property type="entry name" value="IS30-like_HTH"/>
</dbReference>
<feature type="domain" description="Transposase IS30-like HTH" evidence="2">
    <location>
        <begin position="3"/>
        <end position="43"/>
    </location>
</feature>
<protein>
    <recommendedName>
        <fullName evidence="2">Transposase IS30-like HTH domain-containing protein</fullName>
    </recommendedName>
</protein>
<dbReference type="GO" id="GO:0006310">
    <property type="term" value="P:DNA recombination"/>
    <property type="evidence" value="ECO:0007669"/>
    <property type="project" value="UniProtKB-KW"/>
</dbReference>
<evidence type="ECO:0000313" key="3">
    <source>
        <dbReference type="EMBL" id="OGN24561.1"/>
    </source>
</evidence>
<dbReference type="EMBL" id="MGKJ01000010">
    <property type="protein sequence ID" value="OGN24561.1"/>
    <property type="molecule type" value="Genomic_DNA"/>
</dbReference>
<dbReference type="SUPFAM" id="SSF53098">
    <property type="entry name" value="Ribonuclease H-like"/>
    <property type="match status" value="1"/>
</dbReference>
<dbReference type="NCBIfam" id="NF033563">
    <property type="entry name" value="transpos_IS30"/>
    <property type="match status" value="1"/>
</dbReference>
<dbReference type="Pfam" id="PF13936">
    <property type="entry name" value="HTH_38"/>
    <property type="match status" value="1"/>
</dbReference>
<dbReference type="PANTHER" id="PTHR10948:SF23">
    <property type="entry name" value="TRANSPOSASE INSI FOR INSERTION SEQUENCE ELEMENT IS30A-RELATED"/>
    <property type="match status" value="1"/>
</dbReference>
<accession>A0A1F8GGY2</accession>
<evidence type="ECO:0000313" key="4">
    <source>
        <dbReference type="Proteomes" id="UP000178911"/>
    </source>
</evidence>
<dbReference type="GO" id="GO:0032196">
    <property type="term" value="P:transposition"/>
    <property type="evidence" value="ECO:0007669"/>
    <property type="project" value="TreeGrafter"/>
</dbReference>
<dbReference type="InterPro" id="IPR012337">
    <property type="entry name" value="RNaseH-like_sf"/>
</dbReference>
<evidence type="ECO:0000259" key="2">
    <source>
        <dbReference type="Pfam" id="PF13936"/>
    </source>
</evidence>
<evidence type="ECO:0000256" key="1">
    <source>
        <dbReference type="ARBA" id="ARBA00023172"/>
    </source>
</evidence>
<dbReference type="InterPro" id="IPR009057">
    <property type="entry name" value="Homeodomain-like_sf"/>
</dbReference>
<name>A0A1F8GGY2_9BACT</name>
<keyword evidence="1" id="KW-0233">DNA recombination</keyword>
<dbReference type="Proteomes" id="UP000178911">
    <property type="component" value="Unassembled WGS sequence"/>
</dbReference>
<organism evidence="3 4">
    <name type="scientific">Candidatus Yanofskybacteria bacterium RIFCSPLOWO2_01_FULL_43_22</name>
    <dbReference type="NCBI Taxonomy" id="1802695"/>
    <lineage>
        <taxon>Bacteria</taxon>
        <taxon>Candidatus Yanofskyibacteriota</taxon>
    </lineage>
</organism>
<dbReference type="InterPro" id="IPR053392">
    <property type="entry name" value="Transposase_IS30-like"/>
</dbReference>
<comment type="caution">
    <text evidence="3">The sequence shown here is derived from an EMBL/GenBank/DDBJ whole genome shotgun (WGS) entry which is preliminary data.</text>
</comment>
<dbReference type="GO" id="GO:0004803">
    <property type="term" value="F:transposase activity"/>
    <property type="evidence" value="ECO:0007669"/>
    <property type="project" value="TreeGrafter"/>
</dbReference>
<dbReference type="PANTHER" id="PTHR10948">
    <property type="entry name" value="TRANSPOSASE"/>
    <property type="match status" value="1"/>
</dbReference>
<proteinExistence type="predicted"/>
<dbReference type="InterPro" id="IPR051917">
    <property type="entry name" value="Transposase-Integrase"/>
</dbReference>
<gene>
    <name evidence="3" type="ORF">A3A13_00575</name>
</gene>
<dbReference type="SUPFAM" id="SSF46689">
    <property type="entry name" value="Homeodomain-like"/>
    <property type="match status" value="1"/>
</dbReference>
<sequence length="323" mass="37124">MGYKHLNQFGRDRIEAMLKEGHAKSEIADILKVHKSTVSREIKNRKRKDGRYDAETAQHKAHVKRMYSKYQGMKIESNPVLKALIIEGLKQKRSPDEITGRINKETGYCVINHKAIYKWLYSVYGEQYCKYLCTKRKKKKRQNKDKQPRVMIPNLVSIHAIPGKELRYEGDTFVSPRKCQTTASVAVVVHRKSKLILAKKIPSLKPDNMVNAMRNFHRQAKIKNVVLDRGIENQRHERFGMPAYFADAQSPHQKPLAEGSIGLGRRWFWPKGTDLSKISGGEIKKGVDVLNNKYRKSLGYRSAIEVARECGILKGDFNQKSCT</sequence>
<dbReference type="AlphaFoldDB" id="A0A1F8GGY2"/>
<dbReference type="GO" id="GO:0005829">
    <property type="term" value="C:cytosol"/>
    <property type="evidence" value="ECO:0007669"/>
    <property type="project" value="TreeGrafter"/>
</dbReference>
<reference evidence="3 4" key="1">
    <citation type="journal article" date="2016" name="Nat. Commun.">
        <title>Thousands of microbial genomes shed light on interconnected biogeochemical processes in an aquifer system.</title>
        <authorList>
            <person name="Anantharaman K."/>
            <person name="Brown C.T."/>
            <person name="Hug L.A."/>
            <person name="Sharon I."/>
            <person name="Castelle C.J."/>
            <person name="Probst A.J."/>
            <person name="Thomas B.C."/>
            <person name="Singh A."/>
            <person name="Wilkins M.J."/>
            <person name="Karaoz U."/>
            <person name="Brodie E.L."/>
            <person name="Williams K.H."/>
            <person name="Hubbard S.S."/>
            <person name="Banfield J.F."/>
        </authorList>
    </citation>
    <scope>NUCLEOTIDE SEQUENCE [LARGE SCALE GENOMIC DNA]</scope>
</reference>
<dbReference type="STRING" id="1802695.A3A13_00575"/>